<reference evidence="11" key="1">
    <citation type="submission" date="2023-07" db="EMBL/GenBank/DDBJ databases">
        <authorList>
            <consortium name="AG Swart"/>
            <person name="Singh M."/>
            <person name="Singh A."/>
            <person name="Seah K."/>
            <person name="Emmerich C."/>
        </authorList>
    </citation>
    <scope>NUCLEOTIDE SEQUENCE</scope>
    <source>
        <strain evidence="11">DP1</strain>
    </source>
</reference>
<keyword evidence="9" id="KW-0411">Iron-sulfur</keyword>
<evidence type="ECO:0000256" key="5">
    <source>
        <dbReference type="ARBA" id="ARBA00022801"/>
    </source>
</evidence>
<organism evidence="11 12">
    <name type="scientific">Euplotes crassus</name>
    <dbReference type="NCBI Taxonomy" id="5936"/>
    <lineage>
        <taxon>Eukaryota</taxon>
        <taxon>Sar</taxon>
        <taxon>Alveolata</taxon>
        <taxon>Ciliophora</taxon>
        <taxon>Intramacronucleata</taxon>
        <taxon>Spirotrichea</taxon>
        <taxon>Hypotrichia</taxon>
        <taxon>Euplotida</taxon>
        <taxon>Euplotidae</taxon>
        <taxon>Moneuplotes</taxon>
    </lineage>
</organism>
<dbReference type="GO" id="GO:0004518">
    <property type="term" value="F:nuclease activity"/>
    <property type="evidence" value="ECO:0007669"/>
    <property type="project" value="UniProtKB-KW"/>
</dbReference>
<dbReference type="EMBL" id="CAMPGE010020924">
    <property type="protein sequence ID" value="CAI2379105.1"/>
    <property type="molecule type" value="Genomic_DNA"/>
</dbReference>
<name>A0AAD1XVN1_EUPCR</name>
<keyword evidence="3" id="KW-0479">Metal-binding</keyword>
<dbReference type="GO" id="GO:0051536">
    <property type="term" value="F:iron-sulfur cluster binding"/>
    <property type="evidence" value="ECO:0007669"/>
    <property type="project" value="UniProtKB-KW"/>
</dbReference>
<keyword evidence="7" id="KW-0067">ATP-binding</keyword>
<dbReference type="GO" id="GO:0004386">
    <property type="term" value="F:helicase activity"/>
    <property type="evidence" value="ECO:0007669"/>
    <property type="project" value="UniProtKB-KW"/>
</dbReference>
<comment type="cofactor">
    <cofactor evidence="1">
        <name>[4Fe-4S] cluster</name>
        <dbReference type="ChEBI" id="CHEBI:49883"/>
    </cofactor>
</comment>
<comment type="caution">
    <text evidence="11">The sequence shown here is derived from an EMBL/GenBank/DDBJ whole genome shotgun (WGS) entry which is preliminary data.</text>
</comment>
<accession>A0AAD1XVN1</accession>
<dbReference type="InterPro" id="IPR014808">
    <property type="entry name" value="DNA_replication_fac_Dna2_N"/>
</dbReference>
<proteinExistence type="predicted"/>
<keyword evidence="8" id="KW-0408">Iron</keyword>
<dbReference type="PANTHER" id="PTHR36531:SF6">
    <property type="entry name" value="DNA REPLICATION ATP-DEPENDENT HELICASE_NUCLEASE DNA2"/>
    <property type="match status" value="1"/>
</dbReference>
<dbReference type="GO" id="GO:0016787">
    <property type="term" value="F:hydrolase activity"/>
    <property type="evidence" value="ECO:0007669"/>
    <property type="project" value="UniProtKB-KW"/>
</dbReference>
<dbReference type="AlphaFoldDB" id="A0AAD1XVN1"/>
<dbReference type="PANTHER" id="PTHR36531">
    <property type="entry name" value="CRISPR-ASSOCIATED EXONUCLEASE CAS4"/>
    <property type="match status" value="1"/>
</dbReference>
<evidence type="ECO:0000256" key="2">
    <source>
        <dbReference type="ARBA" id="ARBA00022722"/>
    </source>
</evidence>
<evidence type="ECO:0000313" key="12">
    <source>
        <dbReference type="Proteomes" id="UP001295684"/>
    </source>
</evidence>
<dbReference type="InterPro" id="IPR051827">
    <property type="entry name" value="Cas4_exonuclease"/>
</dbReference>
<feature type="domain" description="DNA replication factor Dna2 N-terminal" evidence="10">
    <location>
        <begin position="69"/>
        <end position="291"/>
    </location>
</feature>
<evidence type="ECO:0000256" key="6">
    <source>
        <dbReference type="ARBA" id="ARBA00022806"/>
    </source>
</evidence>
<keyword evidence="6" id="KW-0347">Helicase</keyword>
<evidence type="ECO:0000256" key="1">
    <source>
        <dbReference type="ARBA" id="ARBA00001966"/>
    </source>
</evidence>
<evidence type="ECO:0000256" key="9">
    <source>
        <dbReference type="ARBA" id="ARBA00023014"/>
    </source>
</evidence>
<evidence type="ECO:0000256" key="3">
    <source>
        <dbReference type="ARBA" id="ARBA00022723"/>
    </source>
</evidence>
<sequence>MGKRDKKEEEKRLEVVEETKEKVVYQEEYKNECFVIEKVEEEEHPTPSKNKKIRVNQVKILTLRLLDQEKSKREFILILTDFWFFTRAHPQHQVQVIGSFNDVNNFQLTLRSSRIIQEENAEFIILEPKIMISCTQLTENYAKAHNKDKTLRMDKKAYKNPAIYGKIIHLLFSDLIGTRANDKAIFDKFIHQAIEKHCLELYSYKMQSQDDFQKLNKSQIRKHVYEEMQEDEECIIKKLNDVIQATLDWKKIFEERYFKYNKYKLKLMGQIGSEQEIYSTKFGLKGKIDSICEFEDYAKRKVVYAVELKTGVHQKNTYQNQVLLYSLLLRETFSNAAVNNMLVYLHDVQNTQLIYWSHRNLSKIIQHRNKMVSKIVHPARSIDTEEKKSPKRKQKELEVQELTNLYRRVVVFDTGYSLLHCKPVKEGFTLTLCKDVTQEVKSSEFKPILPLKSEVTIRPMGSEIVFSMGVLEKVNYSITNLETEVTKKTKISYKIPKLEEEDSCEVRYIIKYEEHPYMNSKVVNMENSSVIKDSEEWQYQFEKEYYTQEDKDKEVNL</sequence>
<dbReference type="GO" id="GO:0005524">
    <property type="term" value="F:ATP binding"/>
    <property type="evidence" value="ECO:0007669"/>
    <property type="project" value="UniProtKB-KW"/>
</dbReference>
<evidence type="ECO:0000313" key="11">
    <source>
        <dbReference type="EMBL" id="CAI2379105.1"/>
    </source>
</evidence>
<evidence type="ECO:0000259" key="10">
    <source>
        <dbReference type="Pfam" id="PF08696"/>
    </source>
</evidence>
<evidence type="ECO:0000256" key="7">
    <source>
        <dbReference type="ARBA" id="ARBA00022840"/>
    </source>
</evidence>
<dbReference type="Pfam" id="PF08696">
    <property type="entry name" value="Dna2"/>
    <property type="match status" value="1"/>
</dbReference>
<protein>
    <recommendedName>
        <fullName evidence="10">DNA replication factor Dna2 N-terminal domain-containing protein</fullName>
    </recommendedName>
</protein>
<gene>
    <name evidence="11" type="ORF">ECRASSUSDP1_LOCUS20513</name>
</gene>
<dbReference type="Proteomes" id="UP001295684">
    <property type="component" value="Unassembled WGS sequence"/>
</dbReference>
<keyword evidence="5" id="KW-0378">Hydrolase</keyword>
<evidence type="ECO:0000256" key="8">
    <source>
        <dbReference type="ARBA" id="ARBA00023004"/>
    </source>
</evidence>
<keyword evidence="12" id="KW-1185">Reference proteome</keyword>
<dbReference type="GO" id="GO:0046872">
    <property type="term" value="F:metal ion binding"/>
    <property type="evidence" value="ECO:0007669"/>
    <property type="project" value="UniProtKB-KW"/>
</dbReference>
<keyword evidence="2" id="KW-0540">Nuclease</keyword>
<keyword evidence="4" id="KW-0547">Nucleotide-binding</keyword>
<evidence type="ECO:0000256" key="4">
    <source>
        <dbReference type="ARBA" id="ARBA00022741"/>
    </source>
</evidence>